<dbReference type="GO" id="GO:0005315">
    <property type="term" value="F:phosphate transmembrane transporter activity"/>
    <property type="evidence" value="ECO:0007669"/>
    <property type="project" value="InterPro"/>
</dbReference>
<dbReference type="AlphaFoldDB" id="A0A848BTR0"/>
<dbReference type="GO" id="GO:0035435">
    <property type="term" value="P:phosphate ion transmembrane transport"/>
    <property type="evidence" value="ECO:0007669"/>
    <property type="project" value="TreeGrafter"/>
</dbReference>
<feature type="transmembrane region" description="Helical" evidence="6">
    <location>
        <begin position="39"/>
        <end position="58"/>
    </location>
</feature>
<evidence type="ECO:0000256" key="2">
    <source>
        <dbReference type="ARBA" id="ARBA00022448"/>
    </source>
</evidence>
<dbReference type="Proteomes" id="UP000591071">
    <property type="component" value="Unassembled WGS sequence"/>
</dbReference>
<protein>
    <submittedName>
        <fullName evidence="7">Inorganic phosphate transporter</fullName>
    </submittedName>
</protein>
<dbReference type="PANTHER" id="PTHR11101">
    <property type="entry name" value="PHOSPHATE TRANSPORTER"/>
    <property type="match status" value="1"/>
</dbReference>
<keyword evidence="2" id="KW-0813">Transport</keyword>
<evidence type="ECO:0000313" key="8">
    <source>
        <dbReference type="Proteomes" id="UP000591071"/>
    </source>
</evidence>
<evidence type="ECO:0000256" key="4">
    <source>
        <dbReference type="ARBA" id="ARBA00022989"/>
    </source>
</evidence>
<dbReference type="InterPro" id="IPR001204">
    <property type="entry name" value="Phos_transporter"/>
</dbReference>
<proteinExistence type="predicted"/>
<organism evidence="7 8">
    <name type="scientific">Megasphaera hexanoica</name>
    <dbReference type="NCBI Taxonomy" id="1675036"/>
    <lineage>
        <taxon>Bacteria</taxon>
        <taxon>Bacillati</taxon>
        <taxon>Bacillota</taxon>
        <taxon>Negativicutes</taxon>
        <taxon>Veillonellales</taxon>
        <taxon>Veillonellaceae</taxon>
        <taxon>Megasphaera</taxon>
    </lineage>
</organism>
<dbReference type="PANTHER" id="PTHR11101:SF80">
    <property type="entry name" value="PHOSPHATE TRANSPORTER"/>
    <property type="match status" value="1"/>
</dbReference>
<feature type="transmembrane region" description="Helical" evidence="6">
    <location>
        <begin position="250"/>
        <end position="272"/>
    </location>
</feature>
<dbReference type="RefSeq" id="WP_059075959.1">
    <property type="nucleotide sequence ID" value="NZ_JABAFG010000003.1"/>
</dbReference>
<feature type="transmembrane region" description="Helical" evidence="6">
    <location>
        <begin position="307"/>
        <end position="330"/>
    </location>
</feature>
<dbReference type="EMBL" id="JABAFG010000003">
    <property type="protein sequence ID" value="NME27564.1"/>
    <property type="molecule type" value="Genomic_DNA"/>
</dbReference>
<keyword evidence="4 6" id="KW-1133">Transmembrane helix</keyword>
<reference evidence="7 8" key="1">
    <citation type="submission" date="2020-04" db="EMBL/GenBank/DDBJ databases">
        <authorList>
            <person name="Hitch T.C.A."/>
            <person name="Wylensek D."/>
            <person name="Clavel T."/>
        </authorList>
    </citation>
    <scope>NUCLEOTIDE SEQUENCE [LARGE SCALE GENOMIC DNA]</scope>
    <source>
        <strain evidence="7 8">Oil-RF-744-FAT-WT-6-1</strain>
    </source>
</reference>
<comment type="subcellular location">
    <subcellularLocation>
        <location evidence="1">Membrane</location>
        <topology evidence="1">Multi-pass membrane protein</topology>
    </subcellularLocation>
</comment>
<name>A0A848BTR0_9FIRM</name>
<accession>A0A848BTR0</accession>
<evidence type="ECO:0000256" key="6">
    <source>
        <dbReference type="SAM" id="Phobius"/>
    </source>
</evidence>
<gene>
    <name evidence="7" type="ORF">HF872_02815</name>
</gene>
<evidence type="ECO:0000256" key="5">
    <source>
        <dbReference type="ARBA" id="ARBA00023136"/>
    </source>
</evidence>
<feature type="transmembrane region" description="Helical" evidence="6">
    <location>
        <begin position="217"/>
        <end position="238"/>
    </location>
</feature>
<evidence type="ECO:0000313" key="7">
    <source>
        <dbReference type="EMBL" id="NME27564.1"/>
    </source>
</evidence>
<comment type="caution">
    <text evidence="7">The sequence shown here is derived from an EMBL/GenBank/DDBJ whole genome shotgun (WGS) entry which is preliminary data.</text>
</comment>
<evidence type="ECO:0000256" key="1">
    <source>
        <dbReference type="ARBA" id="ARBA00004141"/>
    </source>
</evidence>
<dbReference type="Pfam" id="PF01384">
    <property type="entry name" value="PHO4"/>
    <property type="match status" value="1"/>
</dbReference>
<keyword evidence="3 6" id="KW-0812">Transmembrane</keyword>
<evidence type="ECO:0000256" key="3">
    <source>
        <dbReference type="ARBA" id="ARBA00022692"/>
    </source>
</evidence>
<sequence length="334" mass="35109">MLDTYMIILVVVLALIFDFINGFHDTANAIATCVSTRAIRPGLAIIGTAILNFIGAMISTGVAKTIGGDIVISASMINELIIVSGLTGAIIWNLLTWYVGMPSSSSHALIGGMIGAVAISVGFGALNGWGILKIFLSLILSPITAIIVGYIIMNLLFSFCHNYRPAVVNLTANRLQILSAALMAFSHGSNDAQKSMGIITLALLSGGFIDTLEVPTIVKLLCAAAMALGTSVGGWKIIRTVGGKIFKMHPIHGFAADLNSAVVIFTATLLHLPVSTTHVVSGSIMGVGAAQRVKAVHWNVARQMVSAWVLTIPCTAVMGALAFLIIRYVFFAVV</sequence>
<feature type="transmembrane region" description="Helical" evidence="6">
    <location>
        <begin position="70"/>
        <end position="95"/>
    </location>
</feature>
<dbReference type="GO" id="GO:0016020">
    <property type="term" value="C:membrane"/>
    <property type="evidence" value="ECO:0007669"/>
    <property type="project" value="UniProtKB-SubCell"/>
</dbReference>
<feature type="transmembrane region" description="Helical" evidence="6">
    <location>
        <begin position="134"/>
        <end position="157"/>
    </location>
</feature>
<keyword evidence="5 6" id="KW-0472">Membrane</keyword>
<feature type="transmembrane region" description="Helical" evidence="6">
    <location>
        <begin position="107"/>
        <end position="127"/>
    </location>
</feature>